<protein>
    <submittedName>
        <fullName evidence="1">Uncharacterized protein</fullName>
    </submittedName>
</protein>
<sequence>MKISVSMSDEEFDRIEKYINCRQWGNPMQDEFVFYDPAPQFLTMLTLFDITYYKEE</sequence>
<evidence type="ECO:0000313" key="1">
    <source>
        <dbReference type="EMBL" id="CAB5223800.1"/>
    </source>
</evidence>
<gene>
    <name evidence="1" type="ORF">UFOVP389_14</name>
</gene>
<organism evidence="1">
    <name type="scientific">uncultured Caudovirales phage</name>
    <dbReference type="NCBI Taxonomy" id="2100421"/>
    <lineage>
        <taxon>Viruses</taxon>
        <taxon>Duplodnaviria</taxon>
        <taxon>Heunggongvirae</taxon>
        <taxon>Uroviricota</taxon>
        <taxon>Caudoviricetes</taxon>
        <taxon>Peduoviridae</taxon>
        <taxon>Maltschvirus</taxon>
        <taxon>Maltschvirus maltsch</taxon>
    </lineage>
</organism>
<dbReference type="EMBL" id="LR798332">
    <property type="protein sequence ID" value="CAB5223800.1"/>
    <property type="molecule type" value="Genomic_DNA"/>
</dbReference>
<proteinExistence type="predicted"/>
<accession>A0A6J7X8W7</accession>
<name>A0A6J7X8W7_9CAUD</name>
<reference evidence="1" key="1">
    <citation type="submission" date="2020-05" db="EMBL/GenBank/DDBJ databases">
        <authorList>
            <person name="Chiriac C."/>
            <person name="Salcher M."/>
            <person name="Ghai R."/>
            <person name="Kavagutti S V."/>
        </authorList>
    </citation>
    <scope>NUCLEOTIDE SEQUENCE</scope>
</reference>